<dbReference type="Pfam" id="PF00072">
    <property type="entry name" value="Response_reg"/>
    <property type="match status" value="1"/>
</dbReference>
<dbReference type="PRINTS" id="PR00038">
    <property type="entry name" value="HTHLUXR"/>
</dbReference>
<feature type="domain" description="Response regulatory" evidence="8">
    <location>
        <begin position="18"/>
        <end position="134"/>
    </location>
</feature>
<feature type="modified residue" description="4-aspartylphosphate" evidence="6">
    <location>
        <position position="67"/>
    </location>
</feature>
<dbReference type="SMART" id="SM00448">
    <property type="entry name" value="REC"/>
    <property type="match status" value="1"/>
</dbReference>
<dbReference type="GO" id="GO:0005829">
    <property type="term" value="C:cytosol"/>
    <property type="evidence" value="ECO:0007669"/>
    <property type="project" value="TreeGrafter"/>
</dbReference>
<dbReference type="SMART" id="SM00421">
    <property type="entry name" value="HTH_LUXR"/>
    <property type="match status" value="1"/>
</dbReference>
<evidence type="ECO:0000259" key="8">
    <source>
        <dbReference type="PROSITE" id="PS50110"/>
    </source>
</evidence>
<proteinExistence type="predicted"/>
<dbReference type="GO" id="GO:0000156">
    <property type="term" value="F:phosphorelay response regulator activity"/>
    <property type="evidence" value="ECO:0007669"/>
    <property type="project" value="TreeGrafter"/>
</dbReference>
<evidence type="ECO:0000256" key="6">
    <source>
        <dbReference type="PROSITE-ProRule" id="PRU00169"/>
    </source>
</evidence>
<keyword evidence="1 6" id="KW-0597">Phosphoprotein</keyword>
<dbReference type="PROSITE" id="PS00622">
    <property type="entry name" value="HTH_LUXR_1"/>
    <property type="match status" value="1"/>
</dbReference>
<dbReference type="PANTHER" id="PTHR48111:SF1">
    <property type="entry name" value="TWO-COMPONENT RESPONSE REGULATOR ORR33"/>
    <property type="match status" value="1"/>
</dbReference>
<dbReference type="InterPro" id="IPR036388">
    <property type="entry name" value="WH-like_DNA-bd_sf"/>
</dbReference>
<dbReference type="PROSITE" id="PS50110">
    <property type="entry name" value="RESPONSE_REGULATORY"/>
    <property type="match status" value="1"/>
</dbReference>
<evidence type="ECO:0000256" key="4">
    <source>
        <dbReference type="ARBA" id="ARBA00023125"/>
    </source>
</evidence>
<dbReference type="eggNOG" id="COG2197">
    <property type="taxonomic scope" value="Bacteria"/>
</dbReference>
<dbReference type="STRING" id="487316.BEN76_02270"/>
<dbReference type="CDD" id="cd19920">
    <property type="entry name" value="REC_PA4781-like"/>
    <property type="match status" value="1"/>
</dbReference>
<feature type="domain" description="HTH luxR-type" evidence="7">
    <location>
        <begin position="250"/>
        <end position="315"/>
    </location>
</feature>
<keyword evidence="4 9" id="KW-0238">DNA-binding</keyword>
<dbReference type="InterPro" id="IPR039420">
    <property type="entry name" value="WalR-like"/>
</dbReference>
<dbReference type="CDD" id="cd06170">
    <property type="entry name" value="LuxR_C_like"/>
    <property type="match status" value="1"/>
</dbReference>
<dbReference type="PANTHER" id="PTHR48111">
    <property type="entry name" value="REGULATOR OF RPOS"/>
    <property type="match status" value="1"/>
</dbReference>
<dbReference type="PROSITE" id="PS50043">
    <property type="entry name" value="HTH_LUXR_2"/>
    <property type="match status" value="1"/>
</dbReference>
<dbReference type="InterPro" id="IPR000792">
    <property type="entry name" value="Tscrpt_reg_LuxR_C"/>
</dbReference>
<dbReference type="KEGG" id="asol:BEN76_02270"/>
<dbReference type="Gene3D" id="1.10.10.10">
    <property type="entry name" value="Winged helix-like DNA-binding domain superfamily/Winged helix DNA-binding domain"/>
    <property type="match status" value="1"/>
</dbReference>
<name>A0A1P8EFD4_9GAMM</name>
<dbReference type="SUPFAM" id="SSF52172">
    <property type="entry name" value="CheY-like"/>
    <property type="match status" value="1"/>
</dbReference>
<dbReference type="GO" id="GO:0000976">
    <property type="term" value="F:transcription cis-regulatory region binding"/>
    <property type="evidence" value="ECO:0007669"/>
    <property type="project" value="TreeGrafter"/>
</dbReference>
<dbReference type="InterPro" id="IPR001789">
    <property type="entry name" value="Sig_transdc_resp-reg_receiver"/>
</dbReference>
<protein>
    <submittedName>
        <fullName evidence="9">DNA-binding response regulator</fullName>
    </submittedName>
</protein>
<dbReference type="Gene3D" id="3.40.50.2300">
    <property type="match status" value="1"/>
</dbReference>
<evidence type="ECO:0000313" key="10">
    <source>
        <dbReference type="Proteomes" id="UP000185674"/>
    </source>
</evidence>
<gene>
    <name evidence="9" type="ORF">BEN76_02270</name>
</gene>
<organism evidence="9 10">
    <name type="scientific">Acinetobacter soli</name>
    <dbReference type="NCBI Taxonomy" id="487316"/>
    <lineage>
        <taxon>Bacteria</taxon>
        <taxon>Pseudomonadati</taxon>
        <taxon>Pseudomonadota</taxon>
        <taxon>Gammaproteobacteria</taxon>
        <taxon>Moraxellales</taxon>
        <taxon>Moraxellaceae</taxon>
        <taxon>Acinetobacter</taxon>
    </lineage>
</organism>
<dbReference type="InterPro" id="IPR011006">
    <property type="entry name" value="CheY-like_superfamily"/>
</dbReference>
<evidence type="ECO:0000256" key="2">
    <source>
        <dbReference type="ARBA" id="ARBA00023012"/>
    </source>
</evidence>
<dbReference type="GO" id="GO:0006355">
    <property type="term" value="P:regulation of DNA-templated transcription"/>
    <property type="evidence" value="ECO:0007669"/>
    <property type="project" value="InterPro"/>
</dbReference>
<evidence type="ECO:0000259" key="7">
    <source>
        <dbReference type="PROSITE" id="PS50043"/>
    </source>
</evidence>
<evidence type="ECO:0000256" key="1">
    <source>
        <dbReference type="ARBA" id="ARBA00022553"/>
    </source>
</evidence>
<dbReference type="AlphaFoldDB" id="A0A1P8EFD4"/>
<keyword evidence="5" id="KW-0804">Transcription</keyword>
<reference evidence="9 10" key="1">
    <citation type="submission" date="2016-08" db="EMBL/GenBank/DDBJ databases">
        <title>Complete genome sequence of Acinetobacter baylyi strain GFJ2.</title>
        <authorList>
            <person name="Tabata M."/>
            <person name="Kuboki S."/>
            <person name="Gibu N."/>
            <person name="Kinouchi Y."/>
            <person name="Vangnai A."/>
            <person name="Kasai D."/>
            <person name="Fukuda M."/>
        </authorList>
    </citation>
    <scope>NUCLEOTIDE SEQUENCE [LARGE SCALE GENOMIC DNA]</scope>
    <source>
        <strain evidence="9 10">GFJ2</strain>
    </source>
</reference>
<evidence type="ECO:0000256" key="5">
    <source>
        <dbReference type="ARBA" id="ARBA00023163"/>
    </source>
</evidence>
<keyword evidence="2" id="KW-0902">Two-component regulatory system</keyword>
<keyword evidence="3" id="KW-0805">Transcription regulation</keyword>
<dbReference type="RefSeq" id="WP_076032134.1">
    <property type="nucleotide sequence ID" value="NZ_CP016896.1"/>
</dbReference>
<evidence type="ECO:0000256" key="3">
    <source>
        <dbReference type="ARBA" id="ARBA00023015"/>
    </source>
</evidence>
<dbReference type="InterPro" id="IPR016032">
    <property type="entry name" value="Sig_transdc_resp-reg_C-effctor"/>
</dbReference>
<sequence length="320" mass="36070">MSQDIASISPFRPHDQAVILIVDDVPENLGLLHESLDQAGYQVLVTTDGLSAIEIAHRCQPDMILLDGNMPHMDGFESCLQLKASPITQFIPVIFMTGLSETEHIVRGFQVGGVDYVTKPLNIEEVLARVKTHLAHAQLLRQQKQVIDATEVAILALDQLGKIAWTTEKANILLNQYLQDRERFETGLTQWFAEIKRDKDNKKKMSCTYSSASHQLQLILLTPWHDQPMGHATYLVQIKMSAPALGVEEILKYCPQLTQREAEVSHWLALGKTNKDIAEILELSPRTVNKHLEHIFEKLCVENRTAAVAYMNSLVQENTM</sequence>
<dbReference type="SUPFAM" id="SSF46894">
    <property type="entry name" value="C-terminal effector domain of the bipartite response regulators"/>
    <property type="match status" value="1"/>
</dbReference>
<dbReference type="GO" id="GO:0032993">
    <property type="term" value="C:protein-DNA complex"/>
    <property type="evidence" value="ECO:0007669"/>
    <property type="project" value="TreeGrafter"/>
</dbReference>
<evidence type="ECO:0000313" key="9">
    <source>
        <dbReference type="EMBL" id="APV34908.1"/>
    </source>
</evidence>
<dbReference type="Proteomes" id="UP000185674">
    <property type="component" value="Chromosome"/>
</dbReference>
<dbReference type="Pfam" id="PF00196">
    <property type="entry name" value="GerE"/>
    <property type="match status" value="1"/>
</dbReference>
<dbReference type="EMBL" id="CP016896">
    <property type="protein sequence ID" value="APV34908.1"/>
    <property type="molecule type" value="Genomic_DNA"/>
</dbReference>
<accession>A0A1P8EFD4</accession>